<feature type="transmembrane region" description="Helical" evidence="5">
    <location>
        <begin position="67"/>
        <end position="87"/>
    </location>
</feature>
<gene>
    <name evidence="9" type="primary">LOC108744307</name>
</gene>
<dbReference type="GeneID" id="108744307"/>
<keyword evidence="8" id="KW-1185">Reference proteome</keyword>
<dbReference type="InterPro" id="IPR012858">
    <property type="entry name" value="DC_STAMP-like"/>
</dbReference>
<reference evidence="9" key="1">
    <citation type="submission" date="2025-08" db="UniProtKB">
        <authorList>
            <consortium name="RefSeq"/>
        </authorList>
    </citation>
    <scope>IDENTIFICATION</scope>
    <source>
        <tissue evidence="9">Entire body</tissue>
    </source>
</reference>
<dbReference type="FunCoup" id="A0A1W4XSW1">
    <property type="interactions" value="4"/>
</dbReference>
<evidence type="ECO:0000259" key="7">
    <source>
        <dbReference type="Pfam" id="PF26037"/>
    </source>
</evidence>
<dbReference type="CTD" id="39492"/>
<dbReference type="PANTHER" id="PTHR21041">
    <property type="entry name" value="DENDRITIC CELL-SPECIFIC TRANSMEMBRANE PROTEIN"/>
    <property type="match status" value="1"/>
</dbReference>
<dbReference type="PANTHER" id="PTHR21041:SF17">
    <property type="entry name" value="E3 UBIQUITIN-PROTEIN LIGASE DCST1"/>
    <property type="match status" value="1"/>
</dbReference>
<dbReference type="KEGG" id="apln:108744307"/>
<feature type="transmembrane region" description="Helical" evidence="5">
    <location>
        <begin position="39"/>
        <end position="61"/>
    </location>
</feature>
<keyword evidence="4 5" id="KW-0472">Membrane</keyword>
<keyword evidence="3 5" id="KW-1133">Transmembrane helix</keyword>
<dbReference type="InParanoid" id="A0A1W4XSW1"/>
<feature type="domain" description="E3 ubiquitin-protein ligase DCST1-like C-terminal" evidence="7">
    <location>
        <begin position="651"/>
        <end position="700"/>
    </location>
</feature>
<evidence type="ECO:0000313" key="9">
    <source>
        <dbReference type="RefSeq" id="XP_018335515.1"/>
    </source>
</evidence>
<dbReference type="OrthoDB" id="5985669at2759"/>
<dbReference type="Pfam" id="PF26037">
    <property type="entry name" value="zf-RING_DCST1_C"/>
    <property type="match status" value="1"/>
</dbReference>
<name>A0A1W4XSW1_AGRPL</name>
<evidence type="ECO:0000256" key="3">
    <source>
        <dbReference type="ARBA" id="ARBA00022989"/>
    </source>
</evidence>
<sequence length="720" mass="83803">MKMKRKYLPLPSKKQLIKIFPFLKPLLFSDENEHKALKIVCKFVFGLLLGIAFYEMIIVDLSFPPTISFSVGALASLLLAFGFAFSLQIRCITLLTFPTFGGKAGRGVLKALVLTFIISGPVQNISNNGKEIVRVYSCTIWLTSNLTKTRVELIFKPFMEAIFGLKNDVAEVKETIQTIRDVSSPIVDEVEGEQEVIRLREENDYLDSKLDDTKRSDELKKKYSTKGEQNEAERYQKMYLEKVELRCEYQLSKASNKCRDMFAKAYDTCYDTVTWFAAWLLCWPMKLTFVCNIAQALGGSSRCDPSKAVDPGFGEGYFYLKRSTDELTQNFKDVRLQYKVPKVPQLLDYRDASDTAKAMMHDVQRKKDILDKIIKLLMRLLAFVFLKIIIKSQTYHDKYLREIQFDNIYITKYFRRIDARRYANGKHTLLPLKKIERKKLIDPRSAVPLQTERGQLFGQTLRLALEIVTATTFILLDRLLYETLMVVRHHGRIDYIQTGHHDMTIKVKGTGLIAGLLRSVVKGFNFKKRIKSYKTNQGCLPNPALLPNYYLYKIFGIYFVVWCLIISQAYALRLRRVICSYFYRKREKRRVLYLYNETLKRRVAFMRHMEQKVKKMARQQRLRENLNICAVLRTKYPKIFNWLKMFKTARRKCIICGDPEPLIPTGKPGDYEKCKTPTCHFVHCAECWEDVGKQCFACKESPTLEDSAYEESDEYVDDST</sequence>
<dbReference type="AlphaFoldDB" id="A0A1W4XSW1"/>
<evidence type="ECO:0000256" key="4">
    <source>
        <dbReference type="ARBA" id="ARBA00023136"/>
    </source>
</evidence>
<dbReference type="GO" id="GO:0016020">
    <property type="term" value="C:membrane"/>
    <property type="evidence" value="ECO:0007669"/>
    <property type="project" value="UniProtKB-SubCell"/>
</dbReference>
<dbReference type="InterPro" id="IPR051856">
    <property type="entry name" value="CSR-E3_Ligase_Protein"/>
</dbReference>
<feature type="transmembrane region" description="Helical" evidence="5">
    <location>
        <begin position="550"/>
        <end position="572"/>
    </location>
</feature>
<organism evidence="8 9">
    <name type="scientific">Agrilus planipennis</name>
    <name type="common">Emerald ash borer</name>
    <name type="synonym">Agrilus marcopoli</name>
    <dbReference type="NCBI Taxonomy" id="224129"/>
    <lineage>
        <taxon>Eukaryota</taxon>
        <taxon>Metazoa</taxon>
        <taxon>Ecdysozoa</taxon>
        <taxon>Arthropoda</taxon>
        <taxon>Hexapoda</taxon>
        <taxon>Insecta</taxon>
        <taxon>Pterygota</taxon>
        <taxon>Neoptera</taxon>
        <taxon>Endopterygota</taxon>
        <taxon>Coleoptera</taxon>
        <taxon>Polyphaga</taxon>
        <taxon>Elateriformia</taxon>
        <taxon>Buprestoidea</taxon>
        <taxon>Buprestidae</taxon>
        <taxon>Agrilinae</taxon>
        <taxon>Agrilus</taxon>
    </lineage>
</organism>
<proteinExistence type="predicted"/>
<comment type="subcellular location">
    <subcellularLocation>
        <location evidence="1">Membrane</location>
        <topology evidence="1">Multi-pass membrane protein</topology>
    </subcellularLocation>
</comment>
<accession>A0A1W4XSW1</accession>
<dbReference type="InterPro" id="IPR058842">
    <property type="entry name" value="DCST1_C"/>
</dbReference>
<feature type="domain" description="Dendritic cell-specific transmembrane protein-like" evidence="6">
    <location>
        <begin position="405"/>
        <end position="595"/>
    </location>
</feature>
<dbReference type="Pfam" id="PF07782">
    <property type="entry name" value="DC_STAMP"/>
    <property type="match status" value="1"/>
</dbReference>
<evidence type="ECO:0000313" key="8">
    <source>
        <dbReference type="Proteomes" id="UP000192223"/>
    </source>
</evidence>
<dbReference type="STRING" id="224129.A0A1W4XSW1"/>
<protein>
    <submittedName>
        <fullName evidence="9">E3 ubiquitin-protein ligase DCST1</fullName>
    </submittedName>
</protein>
<evidence type="ECO:0000256" key="1">
    <source>
        <dbReference type="ARBA" id="ARBA00004141"/>
    </source>
</evidence>
<dbReference type="RefSeq" id="XP_018335515.1">
    <property type="nucleotide sequence ID" value="XM_018480013.1"/>
</dbReference>
<evidence type="ECO:0000256" key="2">
    <source>
        <dbReference type="ARBA" id="ARBA00022692"/>
    </source>
</evidence>
<evidence type="ECO:0000259" key="6">
    <source>
        <dbReference type="Pfam" id="PF07782"/>
    </source>
</evidence>
<keyword evidence="2 5" id="KW-0812">Transmembrane</keyword>
<dbReference type="Proteomes" id="UP000192223">
    <property type="component" value="Unplaced"/>
</dbReference>
<evidence type="ECO:0000256" key="5">
    <source>
        <dbReference type="SAM" id="Phobius"/>
    </source>
</evidence>